<dbReference type="EMBL" id="DVHK01000081">
    <property type="protein sequence ID" value="HIR67183.1"/>
    <property type="molecule type" value="Genomic_DNA"/>
</dbReference>
<sequence>MKRIAVFASGGGTDFQSVIDANEREHFCEIACLIVSKEGVGAVERAKKHGIPYGVYAKKDYPDLEELYKRLTFHLNMLGVDYIVLAGWLKIIPQSFIKTFEDRIINIHPSLIPAFCGSGYYGLKVHQAVLDYGAKISGCTVHFVNEVPDGGAIIAQRAVEVEDGDTAESLQARILEVEHELLPYCVKQLCLGNIIKDCRKVTIKN</sequence>
<dbReference type="Proteomes" id="UP000823913">
    <property type="component" value="Unassembled WGS sequence"/>
</dbReference>
<dbReference type="GO" id="GO:0005737">
    <property type="term" value="C:cytoplasm"/>
    <property type="evidence" value="ECO:0007669"/>
    <property type="project" value="TreeGrafter"/>
</dbReference>
<protein>
    <recommendedName>
        <fullName evidence="4">Phosphoribosylglycinamide formyltransferase</fullName>
        <ecNumber evidence="4">2.1.2.2</ecNumber>
    </recommendedName>
    <alternativeName>
        <fullName evidence="4">5'-phosphoribosylglycinamide transformylase</fullName>
    </alternativeName>
    <alternativeName>
        <fullName evidence="4">GAR transformylase</fullName>
        <shortName evidence="4">GART</shortName>
    </alternativeName>
</protein>
<evidence type="ECO:0000256" key="4">
    <source>
        <dbReference type="HAMAP-Rule" id="MF_01930"/>
    </source>
</evidence>
<keyword evidence="2 4" id="KW-0808">Transferase</keyword>
<dbReference type="GO" id="GO:0004644">
    <property type="term" value="F:phosphoribosylglycinamide formyltransferase activity"/>
    <property type="evidence" value="ECO:0007669"/>
    <property type="project" value="UniProtKB-UniRule"/>
</dbReference>
<reference evidence="6" key="2">
    <citation type="journal article" date="2021" name="PeerJ">
        <title>Extensive microbial diversity within the chicken gut microbiome revealed by metagenomics and culture.</title>
        <authorList>
            <person name="Gilroy R."/>
            <person name="Ravi A."/>
            <person name="Getino M."/>
            <person name="Pursley I."/>
            <person name="Horton D.L."/>
            <person name="Alikhan N.F."/>
            <person name="Baker D."/>
            <person name="Gharbi K."/>
            <person name="Hall N."/>
            <person name="Watson M."/>
            <person name="Adriaenssens E.M."/>
            <person name="Foster-Nyarko E."/>
            <person name="Jarju S."/>
            <person name="Secka A."/>
            <person name="Antonio M."/>
            <person name="Oren A."/>
            <person name="Chaudhuri R.R."/>
            <person name="La Ragione R."/>
            <person name="Hildebrand F."/>
            <person name="Pallen M.J."/>
        </authorList>
    </citation>
    <scope>NUCLEOTIDE SEQUENCE</scope>
    <source>
        <strain evidence="6">ChiW16-3235</strain>
    </source>
</reference>
<dbReference type="Gene3D" id="3.40.50.170">
    <property type="entry name" value="Formyl transferase, N-terminal domain"/>
    <property type="match status" value="1"/>
</dbReference>
<feature type="binding site" evidence="4">
    <location>
        <position position="106"/>
    </location>
    <ligand>
        <name>(6R)-10-formyltetrahydrofolate</name>
        <dbReference type="ChEBI" id="CHEBI:195366"/>
    </ligand>
</feature>
<evidence type="ECO:0000256" key="2">
    <source>
        <dbReference type="ARBA" id="ARBA00022679"/>
    </source>
</evidence>
<feature type="site" description="Raises pKa of active site His" evidence="4">
    <location>
        <position position="149"/>
    </location>
</feature>
<evidence type="ECO:0000259" key="5">
    <source>
        <dbReference type="Pfam" id="PF00551"/>
    </source>
</evidence>
<comment type="catalytic activity">
    <reaction evidence="4">
        <text>N(1)-(5-phospho-beta-D-ribosyl)glycinamide + (6R)-10-formyltetrahydrofolate = N(2)-formyl-N(1)-(5-phospho-beta-D-ribosyl)glycinamide + (6S)-5,6,7,8-tetrahydrofolate + H(+)</text>
        <dbReference type="Rhea" id="RHEA:15053"/>
        <dbReference type="ChEBI" id="CHEBI:15378"/>
        <dbReference type="ChEBI" id="CHEBI:57453"/>
        <dbReference type="ChEBI" id="CHEBI:143788"/>
        <dbReference type="ChEBI" id="CHEBI:147286"/>
        <dbReference type="ChEBI" id="CHEBI:195366"/>
        <dbReference type="EC" id="2.1.2.2"/>
    </reaction>
</comment>
<evidence type="ECO:0000256" key="1">
    <source>
        <dbReference type="ARBA" id="ARBA00005054"/>
    </source>
</evidence>
<dbReference type="AlphaFoldDB" id="A0A9D1E635"/>
<dbReference type="NCBIfam" id="TIGR00639">
    <property type="entry name" value="PurN"/>
    <property type="match status" value="1"/>
</dbReference>
<feature type="active site" description="Proton donor" evidence="4">
    <location>
        <position position="108"/>
    </location>
</feature>
<dbReference type="InterPro" id="IPR036477">
    <property type="entry name" value="Formyl_transf_N_sf"/>
</dbReference>
<reference evidence="6" key="1">
    <citation type="submission" date="2020-10" db="EMBL/GenBank/DDBJ databases">
        <authorList>
            <person name="Gilroy R."/>
        </authorList>
    </citation>
    <scope>NUCLEOTIDE SEQUENCE</scope>
    <source>
        <strain evidence="6">ChiW16-3235</strain>
    </source>
</reference>
<evidence type="ECO:0000313" key="6">
    <source>
        <dbReference type="EMBL" id="HIR67183.1"/>
    </source>
</evidence>
<comment type="caution">
    <text evidence="4">Lacks conserved residue(s) required for the propagation of feature annotation.</text>
</comment>
<feature type="domain" description="Formyl transferase N-terminal" evidence="5">
    <location>
        <begin position="2"/>
        <end position="184"/>
    </location>
</feature>
<name>A0A9D1E635_9FIRM</name>
<evidence type="ECO:0000256" key="3">
    <source>
        <dbReference type="ARBA" id="ARBA00022755"/>
    </source>
</evidence>
<dbReference type="GO" id="GO:0006189">
    <property type="term" value="P:'de novo' IMP biosynthetic process"/>
    <property type="evidence" value="ECO:0007669"/>
    <property type="project" value="UniProtKB-UniRule"/>
</dbReference>
<evidence type="ECO:0000313" key="7">
    <source>
        <dbReference type="Proteomes" id="UP000823913"/>
    </source>
</evidence>
<comment type="similarity">
    <text evidence="4">Belongs to the GART family.</text>
</comment>
<feature type="binding site" evidence="4">
    <location>
        <begin position="89"/>
        <end position="92"/>
    </location>
    <ligand>
        <name>(6R)-10-formyltetrahydrofolate</name>
        <dbReference type="ChEBI" id="CHEBI:195366"/>
    </ligand>
</feature>
<gene>
    <name evidence="4" type="primary">purN</name>
    <name evidence="6" type="ORF">IAB94_03925</name>
</gene>
<dbReference type="HAMAP" id="MF_01930">
    <property type="entry name" value="PurN"/>
    <property type="match status" value="1"/>
</dbReference>
<dbReference type="SUPFAM" id="SSF53328">
    <property type="entry name" value="Formyltransferase"/>
    <property type="match status" value="1"/>
</dbReference>
<dbReference type="PANTHER" id="PTHR43369:SF2">
    <property type="entry name" value="PHOSPHORIBOSYLGLYCINAMIDE FORMYLTRANSFERASE"/>
    <property type="match status" value="1"/>
</dbReference>
<keyword evidence="3 4" id="KW-0658">Purine biosynthesis</keyword>
<comment type="function">
    <text evidence="4">Catalyzes the transfer of a formyl group from 10-formyltetrahydrofolate to 5-phospho-ribosyl-glycinamide (GAR), producing 5-phospho-ribosyl-N-formylglycinamide (FGAR) and tetrahydrofolate.</text>
</comment>
<organism evidence="6 7">
    <name type="scientific">Candidatus Coproplasma avicola</name>
    <dbReference type="NCBI Taxonomy" id="2840744"/>
    <lineage>
        <taxon>Bacteria</taxon>
        <taxon>Bacillati</taxon>
        <taxon>Bacillota</taxon>
        <taxon>Clostridia</taxon>
        <taxon>Eubacteriales</taxon>
        <taxon>Candidatus Coproplasma</taxon>
    </lineage>
</organism>
<dbReference type="Pfam" id="PF00551">
    <property type="entry name" value="Formyl_trans_N"/>
    <property type="match status" value="1"/>
</dbReference>
<proteinExistence type="inferred from homology"/>
<dbReference type="CDD" id="cd08645">
    <property type="entry name" value="FMT_core_GART"/>
    <property type="match status" value="1"/>
</dbReference>
<accession>A0A9D1E635</accession>
<dbReference type="InterPro" id="IPR004607">
    <property type="entry name" value="GART"/>
</dbReference>
<comment type="pathway">
    <text evidence="1 4">Purine metabolism; IMP biosynthesis via de novo pathway; N(2)-formyl-N(1)-(5-phospho-D-ribosyl)glycinamide from N(1)-(5-phospho-D-ribosyl)glycinamide (10-formyl THF route): step 1/1.</text>
</comment>
<dbReference type="InterPro" id="IPR002376">
    <property type="entry name" value="Formyl_transf_N"/>
</dbReference>
<comment type="caution">
    <text evidence="6">The sequence shown here is derived from an EMBL/GenBank/DDBJ whole genome shotgun (WGS) entry which is preliminary data.</text>
</comment>
<dbReference type="EC" id="2.1.2.2" evidence="4"/>
<dbReference type="PANTHER" id="PTHR43369">
    <property type="entry name" value="PHOSPHORIBOSYLGLYCINAMIDE FORMYLTRANSFERASE"/>
    <property type="match status" value="1"/>
</dbReference>